<evidence type="ECO:0000256" key="10">
    <source>
        <dbReference type="RuleBase" id="RU000688"/>
    </source>
</evidence>
<feature type="transmembrane region" description="Helical" evidence="11">
    <location>
        <begin position="103"/>
        <end position="125"/>
    </location>
</feature>
<keyword evidence="4 11" id="KW-0552">Olfaction</keyword>
<dbReference type="InterPro" id="IPR000276">
    <property type="entry name" value="GPCR_Rhodpsn"/>
</dbReference>
<evidence type="ECO:0000256" key="7">
    <source>
        <dbReference type="ARBA" id="ARBA00023136"/>
    </source>
</evidence>
<feature type="transmembrane region" description="Helical" evidence="11">
    <location>
        <begin position="137"/>
        <end position="157"/>
    </location>
</feature>
<organism evidence="13 14">
    <name type="scientific">Ranitomeya imitator</name>
    <name type="common">mimic poison frog</name>
    <dbReference type="NCBI Taxonomy" id="111125"/>
    <lineage>
        <taxon>Eukaryota</taxon>
        <taxon>Metazoa</taxon>
        <taxon>Chordata</taxon>
        <taxon>Craniata</taxon>
        <taxon>Vertebrata</taxon>
        <taxon>Euteleostomi</taxon>
        <taxon>Amphibia</taxon>
        <taxon>Batrachia</taxon>
        <taxon>Anura</taxon>
        <taxon>Neobatrachia</taxon>
        <taxon>Hyloidea</taxon>
        <taxon>Dendrobatidae</taxon>
        <taxon>Dendrobatinae</taxon>
        <taxon>Ranitomeya</taxon>
    </lineage>
</organism>
<dbReference type="PRINTS" id="PR00245">
    <property type="entry name" value="OLFACTORYR"/>
</dbReference>
<evidence type="ECO:0000313" key="13">
    <source>
        <dbReference type="EMBL" id="CAJ0966763.1"/>
    </source>
</evidence>
<dbReference type="PRINTS" id="PR00237">
    <property type="entry name" value="GPCRRHODOPSN"/>
</dbReference>
<gene>
    <name evidence="13" type="ORF">RIMI_LOCUS21624404</name>
</gene>
<evidence type="ECO:0000259" key="12">
    <source>
        <dbReference type="PROSITE" id="PS50262"/>
    </source>
</evidence>
<feature type="transmembrane region" description="Helical" evidence="11">
    <location>
        <begin position="275"/>
        <end position="297"/>
    </location>
</feature>
<dbReference type="InterPro" id="IPR017452">
    <property type="entry name" value="GPCR_Rhodpsn_7TM"/>
</dbReference>
<evidence type="ECO:0000256" key="1">
    <source>
        <dbReference type="ARBA" id="ARBA00004651"/>
    </source>
</evidence>
<feature type="domain" description="G-protein coupled receptors family 1 profile" evidence="12">
    <location>
        <begin position="119"/>
        <end position="300"/>
    </location>
</feature>
<keyword evidence="7 11" id="KW-0472">Membrane</keyword>
<comment type="similarity">
    <text evidence="10">Belongs to the G-protein coupled receptor 1 family.</text>
</comment>
<dbReference type="Proteomes" id="UP001176940">
    <property type="component" value="Unassembled WGS sequence"/>
</dbReference>
<feature type="transmembrane region" description="Helical" evidence="11">
    <location>
        <begin position="12"/>
        <end position="31"/>
    </location>
</feature>
<evidence type="ECO:0000256" key="9">
    <source>
        <dbReference type="ARBA" id="ARBA00023224"/>
    </source>
</evidence>
<keyword evidence="2 11" id="KW-1003">Cell membrane</keyword>
<dbReference type="Gene3D" id="1.20.1070.10">
    <property type="entry name" value="Rhodopsin 7-helix transmembrane proteins"/>
    <property type="match status" value="1"/>
</dbReference>
<dbReference type="SUPFAM" id="SSF81321">
    <property type="entry name" value="Family A G protein-coupled receptor-like"/>
    <property type="match status" value="1"/>
</dbReference>
<protein>
    <recommendedName>
        <fullName evidence="11">Olfactory receptor</fullName>
    </recommendedName>
</protein>
<keyword evidence="3 10" id="KW-0812">Transmembrane</keyword>
<evidence type="ECO:0000256" key="11">
    <source>
        <dbReference type="RuleBase" id="RU363047"/>
    </source>
</evidence>
<keyword evidence="11" id="KW-0716">Sensory transduction</keyword>
<evidence type="ECO:0000256" key="6">
    <source>
        <dbReference type="ARBA" id="ARBA00023040"/>
    </source>
</evidence>
<evidence type="ECO:0000256" key="8">
    <source>
        <dbReference type="ARBA" id="ARBA00023170"/>
    </source>
</evidence>
<dbReference type="PROSITE" id="PS00237">
    <property type="entry name" value="G_PROTEIN_RECEP_F1_1"/>
    <property type="match status" value="1"/>
</dbReference>
<dbReference type="PROSITE" id="PS50262">
    <property type="entry name" value="G_PROTEIN_RECEP_F1_2"/>
    <property type="match status" value="1"/>
</dbReference>
<dbReference type="InterPro" id="IPR050516">
    <property type="entry name" value="Olfactory_GPCR"/>
</dbReference>
<keyword evidence="5 11" id="KW-1133">Transmembrane helix</keyword>
<keyword evidence="6 10" id="KW-0297">G-protein coupled receptor</keyword>
<evidence type="ECO:0000256" key="4">
    <source>
        <dbReference type="ARBA" id="ARBA00022725"/>
    </source>
</evidence>
<evidence type="ECO:0000256" key="3">
    <source>
        <dbReference type="ARBA" id="ARBA00022692"/>
    </source>
</evidence>
<keyword evidence="14" id="KW-1185">Reference proteome</keyword>
<feature type="transmembrane region" description="Helical" evidence="11">
    <location>
        <begin position="207"/>
        <end position="233"/>
    </location>
</feature>
<evidence type="ECO:0000313" key="14">
    <source>
        <dbReference type="Proteomes" id="UP001176940"/>
    </source>
</evidence>
<comment type="subcellular location">
    <subcellularLocation>
        <location evidence="1 11">Cell membrane</location>
        <topology evidence="1 11">Multi-pass membrane protein</topology>
    </subcellularLocation>
</comment>
<comment type="caution">
    <text evidence="13">The sequence shown here is derived from an EMBL/GenBank/DDBJ whole genome shotgun (WGS) entry which is preliminary data.</text>
</comment>
<dbReference type="Pfam" id="PF13853">
    <property type="entry name" value="7tm_4"/>
    <property type="match status" value="1"/>
</dbReference>
<sequence length="300" mass="34873">MNKNEPTRKERVYFNSDILVPLTCIGIGYRYRRYPIFFEYRPIQTDTDTFRYRKVSLNTNPSTGTTVVFIISDETLHMMEHKNQTIFTEFILLGFTRDVKINLVLFILFLAIYIVTTVGNSLIIFMVITNPKMHKPMYFFLCMLSILDLGYSSTVLPKLLTDLFSTERIISPMACLIQIYVILFVEGSECQLLTVMAYDRYIAICRLLRYSVLMLWSICYRLVSLVFISSFMLTIFPSIFSPLTMCYNRINHFMCEMLAIITLSCEDIASSERNIFFVSFITLLLPLMLILMSYAAILAS</sequence>
<accession>A0ABN9MJ55</accession>
<keyword evidence="8 10" id="KW-0675">Receptor</keyword>
<dbReference type="InterPro" id="IPR000725">
    <property type="entry name" value="Olfact_rcpt"/>
</dbReference>
<keyword evidence="9 10" id="KW-0807">Transducer</keyword>
<dbReference type="EMBL" id="CAUEEQ010076778">
    <property type="protein sequence ID" value="CAJ0966763.1"/>
    <property type="molecule type" value="Genomic_DNA"/>
</dbReference>
<dbReference type="PANTHER" id="PTHR26452">
    <property type="entry name" value="OLFACTORY RECEPTOR"/>
    <property type="match status" value="1"/>
</dbReference>
<reference evidence="13" key="1">
    <citation type="submission" date="2023-07" db="EMBL/GenBank/DDBJ databases">
        <authorList>
            <person name="Stuckert A."/>
        </authorList>
    </citation>
    <scope>NUCLEOTIDE SEQUENCE</scope>
</reference>
<proteinExistence type="inferred from homology"/>
<evidence type="ECO:0000256" key="5">
    <source>
        <dbReference type="ARBA" id="ARBA00022989"/>
    </source>
</evidence>
<evidence type="ECO:0000256" key="2">
    <source>
        <dbReference type="ARBA" id="ARBA00022475"/>
    </source>
</evidence>
<name>A0ABN9MJ55_9NEOB</name>